<evidence type="ECO:0000313" key="1">
    <source>
        <dbReference type="EMBL" id="TNV81497.1"/>
    </source>
</evidence>
<dbReference type="PANTHER" id="PTHR23084:SF263">
    <property type="entry name" value="MORN REPEAT-CONTAINING PROTEIN 1"/>
    <property type="match status" value="1"/>
</dbReference>
<keyword evidence="2" id="KW-1185">Reference proteome</keyword>
<organism evidence="1 2">
    <name type="scientific">Halteria grandinella</name>
    <dbReference type="NCBI Taxonomy" id="5974"/>
    <lineage>
        <taxon>Eukaryota</taxon>
        <taxon>Sar</taxon>
        <taxon>Alveolata</taxon>
        <taxon>Ciliophora</taxon>
        <taxon>Intramacronucleata</taxon>
        <taxon>Spirotrichea</taxon>
        <taxon>Stichotrichia</taxon>
        <taxon>Sporadotrichida</taxon>
        <taxon>Halteriidae</taxon>
        <taxon>Halteria</taxon>
    </lineage>
</organism>
<accession>A0A8J8T3Z3</accession>
<name>A0A8J8T3Z3_HALGN</name>
<protein>
    <submittedName>
        <fullName evidence="1">Uncharacterized protein</fullName>
    </submittedName>
</protein>
<dbReference type="AlphaFoldDB" id="A0A8J8T3Z3"/>
<dbReference type="PANTHER" id="PTHR23084">
    <property type="entry name" value="PHOSPHATIDYLINOSITOL-4-PHOSPHATE 5-KINASE RELATED"/>
    <property type="match status" value="1"/>
</dbReference>
<comment type="caution">
    <text evidence="1">The sequence shown here is derived from an EMBL/GenBank/DDBJ whole genome shotgun (WGS) entry which is preliminary data.</text>
</comment>
<proteinExistence type="predicted"/>
<sequence length="625" mass="72626">MAQINFLQLGFMPVKRLSISALSNTYLIEHCRGGVQYALRQHLMEGAYKEQVLKDFKFYSHCRDPFVFPINKYVDTGSVFNYNEYYKEELPSDDLTWFTHACLGLAHLHEYDMTHGEISRDNLHVNKGIARLGKFQSHNQNFKVQTKADDVHDLGLILGDNFKDIKEIMQTSVNIQDAFRIKQIRNKIEEITEGEVLGPEIAKQVKQKMINYGVLSSPSGHTLPYDYPIDPKIYEHFKSIISDQYIKNESTTKPHESMLLQSINTHGWYRSIMYGNKICEQLPFNGDYETTQSMKLKEGVYYGQTESGKREGYGILFAVTAAGEPVLYECDWRHGDPISGRRTIETKGTYFKYEGGFEQWIDKKYDYCTVVDGYGTRYMGQWLSANQNLALVQYADGTEANGEFVDKKKHGYVTIQYPNKYCTIGKYKNDVPYGKHSYYDQKLELVSIRRYDDQGKLMRKVGVRNIIQGKIYSQLTVPINEFLHTDEYTLIEEHLNSQGFNSRWYNEDANIEDQECNVFEGYTNADGITIFSNGVYYGQLRNGQREGYGQLYTTDLNDNPHLFDCEWVQGLPTRGRLYFEMDGKLHIKEGNFENMLIKQNEYTEKKQTPESSQDDHLVINRLFER</sequence>
<dbReference type="SUPFAM" id="SSF56112">
    <property type="entry name" value="Protein kinase-like (PK-like)"/>
    <property type="match status" value="1"/>
</dbReference>
<dbReference type="InterPro" id="IPR011009">
    <property type="entry name" value="Kinase-like_dom_sf"/>
</dbReference>
<gene>
    <name evidence="1" type="ORF">FGO68_gene10344</name>
</gene>
<evidence type="ECO:0000313" key="2">
    <source>
        <dbReference type="Proteomes" id="UP000785679"/>
    </source>
</evidence>
<reference evidence="1" key="1">
    <citation type="submission" date="2019-06" db="EMBL/GenBank/DDBJ databases">
        <authorList>
            <person name="Zheng W."/>
        </authorList>
    </citation>
    <scope>NUCLEOTIDE SEQUENCE</scope>
    <source>
        <strain evidence="1">QDHG01</strain>
    </source>
</reference>
<dbReference type="Gene3D" id="1.10.510.10">
    <property type="entry name" value="Transferase(Phosphotransferase) domain 1"/>
    <property type="match status" value="1"/>
</dbReference>
<dbReference type="OrthoDB" id="294378at2759"/>
<dbReference type="SUPFAM" id="SSF82185">
    <property type="entry name" value="Histone H3 K4-specific methyltransferase SET7/9 N-terminal domain"/>
    <property type="match status" value="1"/>
</dbReference>
<dbReference type="EMBL" id="RRYP01006069">
    <property type="protein sequence ID" value="TNV81497.1"/>
    <property type="molecule type" value="Genomic_DNA"/>
</dbReference>
<dbReference type="Proteomes" id="UP000785679">
    <property type="component" value="Unassembled WGS sequence"/>
</dbReference>